<dbReference type="Proteomes" id="UP000054217">
    <property type="component" value="Unassembled WGS sequence"/>
</dbReference>
<evidence type="ECO:0000313" key="2">
    <source>
        <dbReference type="Proteomes" id="UP000054217"/>
    </source>
</evidence>
<dbReference type="AlphaFoldDB" id="A0A0C3N8W2"/>
<dbReference type="InParanoid" id="A0A0C3N8W2"/>
<dbReference type="EMBL" id="KN832028">
    <property type="protein sequence ID" value="KIN97504.1"/>
    <property type="molecule type" value="Genomic_DNA"/>
</dbReference>
<organism evidence="1 2">
    <name type="scientific">Pisolithus tinctorius Marx 270</name>
    <dbReference type="NCBI Taxonomy" id="870435"/>
    <lineage>
        <taxon>Eukaryota</taxon>
        <taxon>Fungi</taxon>
        <taxon>Dikarya</taxon>
        <taxon>Basidiomycota</taxon>
        <taxon>Agaricomycotina</taxon>
        <taxon>Agaricomycetes</taxon>
        <taxon>Agaricomycetidae</taxon>
        <taxon>Boletales</taxon>
        <taxon>Sclerodermatineae</taxon>
        <taxon>Pisolithaceae</taxon>
        <taxon>Pisolithus</taxon>
    </lineage>
</organism>
<dbReference type="HOGENOM" id="CLU_2027701_0_0_1"/>
<evidence type="ECO:0000313" key="1">
    <source>
        <dbReference type="EMBL" id="KIN97504.1"/>
    </source>
</evidence>
<reference evidence="2" key="2">
    <citation type="submission" date="2015-01" db="EMBL/GenBank/DDBJ databases">
        <title>Evolutionary Origins and Diversification of the Mycorrhizal Mutualists.</title>
        <authorList>
            <consortium name="DOE Joint Genome Institute"/>
            <consortium name="Mycorrhizal Genomics Consortium"/>
            <person name="Kohler A."/>
            <person name="Kuo A."/>
            <person name="Nagy L.G."/>
            <person name="Floudas D."/>
            <person name="Copeland A."/>
            <person name="Barry K.W."/>
            <person name="Cichocki N."/>
            <person name="Veneault-Fourrey C."/>
            <person name="LaButti K."/>
            <person name="Lindquist E.A."/>
            <person name="Lipzen A."/>
            <person name="Lundell T."/>
            <person name="Morin E."/>
            <person name="Murat C."/>
            <person name="Riley R."/>
            <person name="Ohm R."/>
            <person name="Sun H."/>
            <person name="Tunlid A."/>
            <person name="Henrissat B."/>
            <person name="Grigoriev I.V."/>
            <person name="Hibbett D.S."/>
            <person name="Martin F."/>
        </authorList>
    </citation>
    <scope>NUCLEOTIDE SEQUENCE [LARGE SCALE GENOMIC DNA]</scope>
    <source>
        <strain evidence="2">Marx 270</strain>
    </source>
</reference>
<protein>
    <submittedName>
        <fullName evidence="1">Uncharacterized protein</fullName>
    </submittedName>
</protein>
<name>A0A0C3N8W2_PISTI</name>
<proteinExistence type="predicted"/>
<reference evidence="1 2" key="1">
    <citation type="submission" date="2014-04" db="EMBL/GenBank/DDBJ databases">
        <authorList>
            <consortium name="DOE Joint Genome Institute"/>
            <person name="Kuo A."/>
            <person name="Kohler A."/>
            <person name="Costa M.D."/>
            <person name="Nagy L.G."/>
            <person name="Floudas D."/>
            <person name="Copeland A."/>
            <person name="Barry K.W."/>
            <person name="Cichocki N."/>
            <person name="Veneault-Fourrey C."/>
            <person name="LaButti K."/>
            <person name="Lindquist E.A."/>
            <person name="Lipzen A."/>
            <person name="Lundell T."/>
            <person name="Morin E."/>
            <person name="Murat C."/>
            <person name="Sun H."/>
            <person name="Tunlid A."/>
            <person name="Henrissat B."/>
            <person name="Grigoriev I.V."/>
            <person name="Hibbett D.S."/>
            <person name="Martin F."/>
            <person name="Nordberg H.P."/>
            <person name="Cantor M.N."/>
            <person name="Hua S.X."/>
        </authorList>
    </citation>
    <scope>NUCLEOTIDE SEQUENCE [LARGE SCALE GENOMIC DNA]</scope>
    <source>
        <strain evidence="1 2">Marx 270</strain>
    </source>
</reference>
<accession>A0A0C3N8W2</accession>
<gene>
    <name evidence="1" type="ORF">M404DRAFT_32241</name>
</gene>
<keyword evidence="2" id="KW-1185">Reference proteome</keyword>
<sequence>MNPDLSTEELAHNQAALEEKRALIFNPALTESGPIENGFCILYPPTPRTESPTTQHTAPNAATHPTIEVLCSLNHQIDNDGTQVSSSSAFFKHGDPCNIALCTTGDNTSNDTSILCAILEFI</sequence>